<protein>
    <submittedName>
        <fullName evidence="6">Leucine-rich repeat protein</fullName>
    </submittedName>
</protein>
<sequence>MIQCQFIGSGLAILFLGMQHSQSIRNGDGGGELQPPSSSFNVEIIASALPLMNLTSLSLVDVNFPTEECLHYLLENVEHAKELKLLDLSQNKLDERSIALLSKSINRQNQISRLVLSSCSLDNVCMKELAIGLRGYDPLTNLDVSKNKNVGDRGALLIKDLLKGNSKIMKLNVSGCSFSETSLDDLEAALRYNNSFLKTFVSVSTGQQIFDVVDALANLGVGGEEEDDDEDEISVEEKRRGRSSKRHGGSRRAKERVKQQQPQSRNPKKSTKSSTSSPSVDRDRGDASSTPPKKDEMRSLFDASFDKRNGNVSLNPQRDVKVHPSLNGQKLPKSPPPPPPPPPPPLPKQDFAQSAKESASVRRNETVALPQFFEDQLNFDDKSASHSLQSGAKYASSNEPVAMSPRLNKFFGRILPIGIRAGLSGESTVFIVCVTKKEQQWSCFNATV</sequence>
<dbReference type="GO" id="GO:0048471">
    <property type="term" value="C:perinuclear region of cytoplasm"/>
    <property type="evidence" value="ECO:0007669"/>
    <property type="project" value="TreeGrafter"/>
</dbReference>
<evidence type="ECO:0000256" key="3">
    <source>
        <dbReference type="ARBA" id="ARBA00022737"/>
    </source>
</evidence>
<feature type="compositionally biased region" description="Basic residues" evidence="4">
    <location>
        <begin position="240"/>
        <end position="255"/>
    </location>
</feature>
<dbReference type="PANTHER" id="PTHR24113">
    <property type="entry name" value="RAN GTPASE-ACTIVATING PROTEIN 1"/>
    <property type="match status" value="1"/>
</dbReference>
<organism evidence="6 7">
    <name type="scientific">Skeletonema marinoi</name>
    <dbReference type="NCBI Taxonomy" id="267567"/>
    <lineage>
        <taxon>Eukaryota</taxon>
        <taxon>Sar</taxon>
        <taxon>Stramenopiles</taxon>
        <taxon>Ochrophyta</taxon>
        <taxon>Bacillariophyta</taxon>
        <taxon>Coscinodiscophyceae</taxon>
        <taxon>Thalassiosirophycidae</taxon>
        <taxon>Thalassiosirales</taxon>
        <taxon>Skeletonemataceae</taxon>
        <taxon>Skeletonema</taxon>
        <taxon>Skeletonema marinoi-dohrnii complex</taxon>
    </lineage>
</organism>
<evidence type="ECO:0000313" key="7">
    <source>
        <dbReference type="Proteomes" id="UP001224775"/>
    </source>
</evidence>
<feature type="signal peptide" evidence="5">
    <location>
        <begin position="1"/>
        <end position="23"/>
    </location>
</feature>
<evidence type="ECO:0000256" key="1">
    <source>
        <dbReference type="ARBA" id="ARBA00022468"/>
    </source>
</evidence>
<dbReference type="Proteomes" id="UP001224775">
    <property type="component" value="Unassembled WGS sequence"/>
</dbReference>
<feature type="compositionally biased region" description="Basic and acidic residues" evidence="4">
    <location>
        <begin position="280"/>
        <end position="309"/>
    </location>
</feature>
<dbReference type="GO" id="GO:0031267">
    <property type="term" value="F:small GTPase binding"/>
    <property type="evidence" value="ECO:0007669"/>
    <property type="project" value="TreeGrafter"/>
</dbReference>
<dbReference type="GO" id="GO:0005096">
    <property type="term" value="F:GTPase activator activity"/>
    <property type="evidence" value="ECO:0007669"/>
    <property type="project" value="UniProtKB-KW"/>
</dbReference>
<dbReference type="GO" id="GO:0005634">
    <property type="term" value="C:nucleus"/>
    <property type="evidence" value="ECO:0007669"/>
    <property type="project" value="TreeGrafter"/>
</dbReference>
<evidence type="ECO:0000256" key="5">
    <source>
        <dbReference type="SAM" id="SignalP"/>
    </source>
</evidence>
<keyword evidence="1" id="KW-0343">GTPase activation</keyword>
<feature type="compositionally biased region" description="Pro residues" evidence="4">
    <location>
        <begin position="333"/>
        <end position="347"/>
    </location>
</feature>
<dbReference type="GO" id="GO:0006913">
    <property type="term" value="P:nucleocytoplasmic transport"/>
    <property type="evidence" value="ECO:0007669"/>
    <property type="project" value="TreeGrafter"/>
</dbReference>
<feature type="region of interest" description="Disordered" evidence="4">
    <location>
        <begin position="222"/>
        <end position="362"/>
    </location>
</feature>
<evidence type="ECO:0000313" key="6">
    <source>
        <dbReference type="EMBL" id="KAK1742761.1"/>
    </source>
</evidence>
<accession>A0AAD8YAB7</accession>
<comment type="caution">
    <text evidence="6">The sequence shown here is derived from an EMBL/GenBank/DDBJ whole genome shotgun (WGS) entry which is preliminary data.</text>
</comment>
<dbReference type="GO" id="GO:0005829">
    <property type="term" value="C:cytosol"/>
    <property type="evidence" value="ECO:0007669"/>
    <property type="project" value="TreeGrafter"/>
</dbReference>
<dbReference type="Gene3D" id="3.80.10.10">
    <property type="entry name" value="Ribonuclease Inhibitor"/>
    <property type="match status" value="1"/>
</dbReference>
<dbReference type="EMBL" id="JATAAI010000010">
    <property type="protein sequence ID" value="KAK1742761.1"/>
    <property type="molecule type" value="Genomic_DNA"/>
</dbReference>
<dbReference type="InterPro" id="IPR027038">
    <property type="entry name" value="RanGap"/>
</dbReference>
<name>A0AAD8YAB7_9STRA</name>
<feature type="compositionally biased region" description="Acidic residues" evidence="4">
    <location>
        <begin position="223"/>
        <end position="234"/>
    </location>
</feature>
<evidence type="ECO:0000256" key="4">
    <source>
        <dbReference type="SAM" id="MobiDB-lite"/>
    </source>
</evidence>
<keyword evidence="3" id="KW-0677">Repeat</keyword>
<gene>
    <name evidence="6" type="ORF">QTG54_006358</name>
</gene>
<evidence type="ECO:0000256" key="2">
    <source>
        <dbReference type="ARBA" id="ARBA00022614"/>
    </source>
</evidence>
<dbReference type="PANTHER" id="PTHR24113:SF12">
    <property type="entry name" value="RAN GTPASE-ACTIVATING PROTEIN 1"/>
    <property type="match status" value="1"/>
</dbReference>
<dbReference type="InterPro" id="IPR032675">
    <property type="entry name" value="LRR_dom_sf"/>
</dbReference>
<reference evidence="6" key="1">
    <citation type="submission" date="2023-06" db="EMBL/GenBank/DDBJ databases">
        <title>Survivors Of The Sea: Transcriptome response of Skeletonema marinoi to long-term dormancy.</title>
        <authorList>
            <person name="Pinder M.I.M."/>
            <person name="Kourtchenko O."/>
            <person name="Robertson E.K."/>
            <person name="Larsson T."/>
            <person name="Maumus F."/>
            <person name="Osuna-Cruz C.M."/>
            <person name="Vancaester E."/>
            <person name="Stenow R."/>
            <person name="Vandepoele K."/>
            <person name="Ploug H."/>
            <person name="Bruchert V."/>
            <person name="Godhe A."/>
            <person name="Topel M."/>
        </authorList>
    </citation>
    <scope>NUCLEOTIDE SEQUENCE</scope>
    <source>
        <strain evidence="6">R05AC</strain>
    </source>
</reference>
<dbReference type="SUPFAM" id="SSF52047">
    <property type="entry name" value="RNI-like"/>
    <property type="match status" value="1"/>
</dbReference>
<dbReference type="AlphaFoldDB" id="A0AAD8YAB7"/>
<proteinExistence type="predicted"/>
<keyword evidence="5" id="KW-0732">Signal</keyword>
<keyword evidence="2" id="KW-0433">Leucine-rich repeat</keyword>
<feature type="chain" id="PRO_5042130986" evidence="5">
    <location>
        <begin position="24"/>
        <end position="448"/>
    </location>
</feature>
<keyword evidence="7" id="KW-1185">Reference proteome</keyword>